<dbReference type="AlphaFoldDB" id="A0A9Q1BCI9"/>
<dbReference type="Gene3D" id="1.10.150.130">
    <property type="match status" value="1"/>
</dbReference>
<feature type="region of interest" description="Disordered" evidence="2">
    <location>
        <begin position="235"/>
        <end position="311"/>
    </location>
</feature>
<dbReference type="EMBL" id="JAIZAY010000023">
    <property type="protein sequence ID" value="KAJ8019577.1"/>
    <property type="molecule type" value="Genomic_DNA"/>
</dbReference>
<dbReference type="GO" id="GO:0003677">
    <property type="term" value="F:DNA binding"/>
    <property type="evidence" value="ECO:0007669"/>
    <property type="project" value="UniProtKB-KW"/>
</dbReference>
<dbReference type="InterPro" id="IPR010998">
    <property type="entry name" value="Integrase_recombinase_N"/>
</dbReference>
<gene>
    <name evidence="3" type="ORF">HOLleu_41226</name>
</gene>
<evidence type="ECO:0008006" key="5">
    <source>
        <dbReference type="Google" id="ProtNLM"/>
    </source>
</evidence>
<evidence type="ECO:0000313" key="4">
    <source>
        <dbReference type="Proteomes" id="UP001152320"/>
    </source>
</evidence>
<dbReference type="Proteomes" id="UP001152320">
    <property type="component" value="Chromosome 23"/>
</dbReference>
<sequence>MESCTIRFINQPVLVLQNNQAGSSVSQITRSAGSSLCRRLPIDGAPQHYGAAQRLIAANFEKTRVDHKFRKVIPHARNDKRVHRVQDFNSRSTNVKDPKYKGSKVEKEFRGRTPKDTRFCTFTSLNSRAMYRYDKGNSARQITFAQLVQTSINKKRLGPNFGNRPSNTTGFGLVEAGSPHLEWRPNYRRPHRYPDPDRRVCKWLGCSHGFRNCGRFLEYKSIQQTLKLQGNAGNSHGIKDIQGPSGQECANSYRQRQRDGIHQSPGGSQQRADTDSQCYLGRGSRQANDSNSEVLGRDTKRNGRPIVPFDGQIRVAPTPKTLCIHRQVMGTPYLRSVCNASKCTIAYLQQSVCRTSDIRGRCLSTNKLGRPQQLCKRAIPLDSTNFESSAKTKGKCYNYSPSMARSAMVSDSKKACYLPASKVAQKGLSSPKNETRTVQESALDNLRLENIWAEFLASEGWSRRASAQMPLCLAPSTLRAYNRVIGNFAVFCNKLNVSFPAKNTGVLAAFLCSLADASQAPRAQLKITCAALGHVYKSYGVYNVINDEHIQLLITALIKSATNKPMSKSNVLPVQPFRDTF</sequence>
<protein>
    <recommendedName>
        <fullName evidence="5">Core-binding (CB) domain-containing protein</fullName>
    </recommendedName>
</protein>
<reference evidence="3" key="1">
    <citation type="submission" date="2021-10" db="EMBL/GenBank/DDBJ databases">
        <title>Tropical sea cucumber genome reveals ecological adaptation and Cuvierian tubules defense mechanism.</title>
        <authorList>
            <person name="Chen T."/>
        </authorList>
    </citation>
    <scope>NUCLEOTIDE SEQUENCE</scope>
    <source>
        <strain evidence="3">Nanhai2018</strain>
        <tissue evidence="3">Muscle</tissue>
    </source>
</reference>
<proteinExistence type="predicted"/>
<name>A0A9Q1BCI9_HOLLE</name>
<keyword evidence="1" id="KW-0238">DNA-binding</keyword>
<feature type="compositionally biased region" description="Polar residues" evidence="2">
    <location>
        <begin position="265"/>
        <end position="277"/>
    </location>
</feature>
<evidence type="ECO:0000256" key="1">
    <source>
        <dbReference type="ARBA" id="ARBA00023125"/>
    </source>
</evidence>
<feature type="compositionally biased region" description="Polar residues" evidence="2">
    <location>
        <begin position="244"/>
        <end position="254"/>
    </location>
</feature>
<organism evidence="3 4">
    <name type="scientific">Holothuria leucospilota</name>
    <name type="common">Black long sea cucumber</name>
    <name type="synonym">Mertensiothuria leucospilota</name>
    <dbReference type="NCBI Taxonomy" id="206669"/>
    <lineage>
        <taxon>Eukaryota</taxon>
        <taxon>Metazoa</taxon>
        <taxon>Echinodermata</taxon>
        <taxon>Eleutherozoa</taxon>
        <taxon>Echinozoa</taxon>
        <taxon>Holothuroidea</taxon>
        <taxon>Aspidochirotacea</taxon>
        <taxon>Aspidochirotida</taxon>
        <taxon>Holothuriidae</taxon>
        <taxon>Holothuria</taxon>
    </lineage>
</organism>
<dbReference type="SUPFAM" id="SSF47823">
    <property type="entry name" value="lambda integrase-like, N-terminal domain"/>
    <property type="match status" value="1"/>
</dbReference>
<evidence type="ECO:0000313" key="3">
    <source>
        <dbReference type="EMBL" id="KAJ8019577.1"/>
    </source>
</evidence>
<evidence type="ECO:0000256" key="2">
    <source>
        <dbReference type="SAM" id="MobiDB-lite"/>
    </source>
</evidence>
<keyword evidence="4" id="KW-1185">Reference proteome</keyword>
<accession>A0A9Q1BCI9</accession>
<comment type="caution">
    <text evidence="3">The sequence shown here is derived from an EMBL/GenBank/DDBJ whole genome shotgun (WGS) entry which is preliminary data.</text>
</comment>